<name>A0A1Z4JSS5_LEPBY</name>
<dbReference type="GO" id="GO:0051213">
    <property type="term" value="F:dioxygenase activity"/>
    <property type="evidence" value="ECO:0007669"/>
    <property type="project" value="UniProtKB-KW"/>
</dbReference>
<dbReference type="InterPro" id="IPR004360">
    <property type="entry name" value="Glyas_Fos-R_dOase_dom"/>
</dbReference>
<dbReference type="PROSITE" id="PS51819">
    <property type="entry name" value="VOC"/>
    <property type="match status" value="1"/>
</dbReference>
<dbReference type="Proteomes" id="UP000217895">
    <property type="component" value="Plasmid Plasmid2 dna"/>
</dbReference>
<dbReference type="InterPro" id="IPR037523">
    <property type="entry name" value="VOC_core"/>
</dbReference>
<geneLocation type="plasmid" evidence="2">
    <name>plasmid2</name>
</geneLocation>
<keyword evidence="2" id="KW-0223">Dioxygenase</keyword>
<accession>A0A1Z4JSS5</accession>
<dbReference type="AlphaFoldDB" id="A0A1Z4JSS5"/>
<evidence type="ECO:0000259" key="1">
    <source>
        <dbReference type="PROSITE" id="PS51819"/>
    </source>
</evidence>
<dbReference type="Gene3D" id="3.10.180.10">
    <property type="entry name" value="2,3-Dihydroxybiphenyl 1,2-Dioxygenase, domain 1"/>
    <property type="match status" value="1"/>
</dbReference>
<organism evidence="2 3">
    <name type="scientific">Leptolyngbya boryana NIES-2135</name>
    <dbReference type="NCBI Taxonomy" id="1973484"/>
    <lineage>
        <taxon>Bacteria</taxon>
        <taxon>Bacillati</taxon>
        <taxon>Cyanobacteriota</taxon>
        <taxon>Cyanophyceae</taxon>
        <taxon>Leptolyngbyales</taxon>
        <taxon>Leptolyngbyaceae</taxon>
        <taxon>Leptolyngbya group</taxon>
        <taxon>Leptolyngbya</taxon>
    </lineage>
</organism>
<dbReference type="SUPFAM" id="SSF54593">
    <property type="entry name" value="Glyoxalase/Bleomycin resistance protein/Dihydroxybiphenyl dioxygenase"/>
    <property type="match status" value="1"/>
</dbReference>
<dbReference type="EMBL" id="AP018205">
    <property type="protein sequence ID" value="BAY59825.1"/>
    <property type="molecule type" value="Genomic_DNA"/>
</dbReference>
<keyword evidence="2" id="KW-0614">Plasmid</keyword>
<gene>
    <name evidence="2" type="ORF">NIES2135_67020</name>
</gene>
<dbReference type="Pfam" id="PF00903">
    <property type="entry name" value="Glyoxalase"/>
    <property type="match status" value="1"/>
</dbReference>
<evidence type="ECO:0000313" key="2">
    <source>
        <dbReference type="EMBL" id="BAY59825.1"/>
    </source>
</evidence>
<keyword evidence="2" id="KW-0560">Oxidoreductase</keyword>
<reference evidence="2 3" key="1">
    <citation type="submission" date="2017-06" db="EMBL/GenBank/DDBJ databases">
        <title>Genome sequencing of cyanobaciteial culture collection at National Institute for Environmental Studies (NIES).</title>
        <authorList>
            <person name="Hirose Y."/>
            <person name="Shimura Y."/>
            <person name="Fujisawa T."/>
            <person name="Nakamura Y."/>
            <person name="Kawachi M."/>
        </authorList>
    </citation>
    <scope>NUCLEOTIDE SEQUENCE [LARGE SCALE GENOMIC DNA]</scope>
    <source>
        <strain evidence="2 3">NIES-2135</strain>
        <plasmid evidence="3">Plasmid Plasmid2 dna</plasmid>
    </source>
</reference>
<keyword evidence="3" id="KW-1185">Reference proteome</keyword>
<feature type="domain" description="VOC" evidence="1">
    <location>
        <begin position="7"/>
        <end position="128"/>
    </location>
</feature>
<dbReference type="InterPro" id="IPR029068">
    <property type="entry name" value="Glyas_Bleomycin-R_OHBP_Dase"/>
</dbReference>
<protein>
    <submittedName>
        <fullName evidence="2">Glyoxalase/bleomycin resistance protein/dioxygenase</fullName>
    </submittedName>
</protein>
<dbReference type="PANTHER" id="PTHR35006:SF4">
    <property type="entry name" value="BLR7706 PROTEIN"/>
    <property type="match status" value="1"/>
</dbReference>
<proteinExistence type="predicted"/>
<sequence length="142" mass="15439">MGANPSILSHVSIGTNHFEQAVAFYDVVLLTLGCKRLMDYPGAIAYGKQYPEFWVETPFDGQPATVGNGTHIGFIAPTKEAVHAFYEAALAVGGRDEGAPGGRPDYGEPYYGCFVRDLDGHKIEAAFWDEQLEQVLNQNQAG</sequence>
<evidence type="ECO:0000313" key="3">
    <source>
        <dbReference type="Proteomes" id="UP000217895"/>
    </source>
</evidence>
<dbReference type="PANTHER" id="PTHR35006">
    <property type="entry name" value="GLYOXALASE FAMILY PROTEIN (AFU_ORTHOLOGUE AFUA_5G14830)"/>
    <property type="match status" value="1"/>
</dbReference>
<dbReference type="CDD" id="cd07262">
    <property type="entry name" value="VOC_like"/>
    <property type="match status" value="1"/>
</dbReference>